<dbReference type="OrthoDB" id="674046at2"/>
<organism evidence="3 4">
    <name type="scientific">Flavobacterium terrigena</name>
    <dbReference type="NCBI Taxonomy" id="402734"/>
    <lineage>
        <taxon>Bacteria</taxon>
        <taxon>Pseudomonadati</taxon>
        <taxon>Bacteroidota</taxon>
        <taxon>Flavobacteriia</taxon>
        <taxon>Flavobacteriales</taxon>
        <taxon>Flavobacteriaceae</taxon>
        <taxon>Flavobacterium</taxon>
    </lineage>
</organism>
<evidence type="ECO:0000256" key="1">
    <source>
        <dbReference type="ARBA" id="ARBA00022729"/>
    </source>
</evidence>
<evidence type="ECO:0000313" key="4">
    <source>
        <dbReference type="Proteomes" id="UP000199702"/>
    </source>
</evidence>
<keyword evidence="1 2" id="KW-0732">Signal</keyword>
<dbReference type="Pfam" id="PF10807">
    <property type="entry name" value="DUF2541"/>
    <property type="match status" value="1"/>
</dbReference>
<feature type="signal peptide" evidence="2">
    <location>
        <begin position="1"/>
        <end position="19"/>
    </location>
</feature>
<feature type="chain" id="PRO_5011702897" description="DUF2541 domain-containing protein" evidence="2">
    <location>
        <begin position="20"/>
        <end position="138"/>
    </location>
</feature>
<protein>
    <recommendedName>
        <fullName evidence="5">DUF2541 domain-containing protein</fullName>
    </recommendedName>
</protein>
<dbReference type="RefSeq" id="WP_143055581.1">
    <property type="nucleotide sequence ID" value="NZ_CBCSJU010000001.1"/>
</dbReference>
<sequence>MKKLVLMLLIVASQVSVFAQNPKVVISDKNGWHKIGETKVDFKNETDKILVIGANRFSSIKIKVAEAPINLESFVIYFDNDEKQNVTIFQEFKAPGETREVNFGGEKNVKRIEFIYKTIGDNRDKKAHVELWGFKSNP</sequence>
<dbReference type="InterPro" id="IPR020240">
    <property type="entry name" value="UPF0412_YaaI"/>
</dbReference>
<reference evidence="4" key="1">
    <citation type="submission" date="2016-10" db="EMBL/GenBank/DDBJ databases">
        <authorList>
            <person name="Varghese N."/>
            <person name="Submissions S."/>
        </authorList>
    </citation>
    <scope>NUCLEOTIDE SEQUENCE [LARGE SCALE GENOMIC DNA]</scope>
    <source>
        <strain evidence="4">DSM 17934</strain>
    </source>
</reference>
<name>A0A1H6QU22_9FLAO</name>
<keyword evidence="4" id="KW-1185">Reference proteome</keyword>
<accession>A0A1H6QU22</accession>
<evidence type="ECO:0000313" key="3">
    <source>
        <dbReference type="EMBL" id="SEI42472.1"/>
    </source>
</evidence>
<proteinExistence type="predicted"/>
<dbReference type="EMBL" id="FNYA01000001">
    <property type="protein sequence ID" value="SEI42472.1"/>
    <property type="molecule type" value="Genomic_DNA"/>
</dbReference>
<dbReference type="AlphaFoldDB" id="A0A1H6QU22"/>
<evidence type="ECO:0000256" key="2">
    <source>
        <dbReference type="SAM" id="SignalP"/>
    </source>
</evidence>
<dbReference type="Proteomes" id="UP000199702">
    <property type="component" value="Unassembled WGS sequence"/>
</dbReference>
<gene>
    <name evidence="3" type="ORF">SAMN05660918_0491</name>
</gene>
<evidence type="ECO:0008006" key="5">
    <source>
        <dbReference type="Google" id="ProtNLM"/>
    </source>
</evidence>